<protein>
    <submittedName>
        <fullName evidence="2">RHS repeat protein</fullName>
    </submittedName>
</protein>
<dbReference type="Pfam" id="PF05593">
    <property type="entry name" value="RHS_repeat"/>
    <property type="match status" value="1"/>
</dbReference>
<reference evidence="2 3" key="1">
    <citation type="submission" date="2019-12" db="EMBL/GenBank/DDBJ databases">
        <title>Whole genome sequencing of endophytic Actinobacterium Micromonospora sp. MPMI6T.</title>
        <authorList>
            <person name="Evv R."/>
            <person name="Podile A.R."/>
        </authorList>
    </citation>
    <scope>NUCLEOTIDE SEQUENCE [LARGE SCALE GENOMIC DNA]</scope>
    <source>
        <strain evidence="2 3">MPMI6</strain>
    </source>
</reference>
<gene>
    <name evidence="2" type="ORF">GSF22_14420</name>
</gene>
<dbReference type="EMBL" id="WVUH01000108">
    <property type="protein sequence ID" value="MBO4207192.1"/>
    <property type="molecule type" value="Genomic_DNA"/>
</dbReference>
<evidence type="ECO:0000256" key="1">
    <source>
        <dbReference type="SAM" id="MobiDB-lite"/>
    </source>
</evidence>
<keyword evidence="3" id="KW-1185">Reference proteome</keyword>
<dbReference type="PANTHER" id="PTHR32305">
    <property type="match status" value="1"/>
</dbReference>
<feature type="region of interest" description="Disordered" evidence="1">
    <location>
        <begin position="1"/>
        <end position="42"/>
    </location>
</feature>
<dbReference type="Proteomes" id="UP000823521">
    <property type="component" value="Unassembled WGS sequence"/>
</dbReference>
<evidence type="ECO:0000313" key="3">
    <source>
        <dbReference type="Proteomes" id="UP000823521"/>
    </source>
</evidence>
<feature type="compositionally biased region" description="Low complexity" evidence="1">
    <location>
        <begin position="1"/>
        <end position="12"/>
    </location>
</feature>
<name>A0ABS3VRM9_MICEH</name>
<sequence>MPAQAETPAAAANLQPQQYPSVPGAAIRPSAPKAAPTNPAARVARPAPVWPAPATAVIDLTGSTGSRGTTTQVDGMPVRVSRPPAASARSGLSVPSSVRVEVLPRSSAAKAGVNGLLVRIVRDDASTAAGQVQVTIDYDRFRTAFGADWESRLRLAALPECALSTPGATGCAETPLPTSNEHRRGMVTSTVTLRPDRTSLTPSAGAIGKPGTLLALLSGPSGGAGDFAASDLAPSSSWGHGGSTGGFQWSYPMEIPDGLGGPEPELSLSYSSQSVDGRQAATNNQPGMIGEGFDYTPGFVERRYKQCSDDMTGGANNTVKTGDLCWGPDNAVMSLGGRSMELVKGANGEWHPRHEDGSKIELLTSPAFANGDDNDEYWKVTTSDGTQYWFGRHQLPGWSAGRPTTNSVLTVPVFGNHSGEPCHQATFAASECTGKKQAWRWNLDYVVDIHGNSMSLWWTKETNYYAKNKVTATPVSYDRAGYLTRIDYGSDSRDNNEYAAASPYVENTPARVEFTNDHRCLTNCTTKNATTWPDTPWDQECTASTNPCLYISPTFWSSKRLTVVTTKVWKTATSSYQPVNSWTLRHSFLDPGDGTRAGLWLEGITRRGLNATTPVVMPEVTFVGAQMNNRVDATGADWALAMNWWRIVSIRTETGGEIFVTYSNRECVAGSVMPAAVDNNKLRCYPVKWTPQGYVDPITDYFHKYVVTEIQEIDHTGGARPRLTTYEYNNPGNLPLWHHDNGDGTVPATRQSWGDWRGYPTVVTTVGEGADATKTETLYFRGMHGDRLAAGGTRNVTVQGIEGGAATDHDHFAGMPREQITWLGSTVLVAVVSDPWRSDPATATRAGTPTVESRHVAVRTTRTRTAVDGGWRRTTTTTNYDAYGMPTSVEDYGDDATTADDQCTATEYVRNITAWILTSVKRVHAWADDCATPATSVGQIISDTKFTYDNLTYGTAPAKGDITAVETITGFDGTTRQYHTVSTSTYDVYGRIDKATDIAGAETDTDYTPATGGPVTKVTTINPLGWTSSTEVDPATGATIKTTDANLRVTEATYDGLGRVTAVWLPNRNKATFPTTPSTDYSYTLSKTGPSGTTTRTINAKGGYRTTYAIIDSLGRPRQTQTLAYGGGRIITDTFYDAASGVWKSNAAYRDATGTPGLTLWSGYDADMPSQTRTLFDAAGRPTHRILLTSEGGVQVEKWRTSTTYHGDHHTTTPPAGGTTTTVWTDARGTTTKQWQHHGTNPTTAYDETRYTYHPTGQLASVTDAAGNEWSYEYDIQGRKTRAEDPDTGVTTMTYNSIGQLEEVHDSRTAVADLAYTYDTLGRVTSVREGNTSGTVRASWTYDTPAKGLTSTASRFIGGNEYKTQLVTVDAQYRPTQVRTIIPPVEGTLQGTYTTKATFLADGSPNTITYPAAGGLAEEIVTFTYDDTYALPSQLKTNYGDVTHYIT</sequence>
<feature type="compositionally biased region" description="Low complexity" evidence="1">
    <location>
        <begin position="60"/>
        <end position="71"/>
    </location>
</feature>
<proteinExistence type="predicted"/>
<feature type="region of interest" description="Disordered" evidence="1">
    <location>
        <begin position="60"/>
        <end position="91"/>
    </location>
</feature>
<organism evidence="2 3">
    <name type="scientific">Micromonospora echinofusca</name>
    <dbReference type="NCBI Taxonomy" id="47858"/>
    <lineage>
        <taxon>Bacteria</taxon>
        <taxon>Bacillati</taxon>
        <taxon>Actinomycetota</taxon>
        <taxon>Actinomycetes</taxon>
        <taxon>Micromonosporales</taxon>
        <taxon>Micromonosporaceae</taxon>
        <taxon>Micromonospora</taxon>
    </lineage>
</organism>
<evidence type="ECO:0000313" key="2">
    <source>
        <dbReference type="EMBL" id="MBO4207192.1"/>
    </source>
</evidence>
<feature type="non-terminal residue" evidence="2">
    <location>
        <position position="1447"/>
    </location>
</feature>
<accession>A0ABS3VRM9</accession>
<dbReference type="PANTHER" id="PTHR32305:SF17">
    <property type="entry name" value="TRNA NUCLEASE WAPA"/>
    <property type="match status" value="1"/>
</dbReference>
<dbReference type="InterPro" id="IPR031325">
    <property type="entry name" value="RHS_repeat"/>
</dbReference>
<comment type="caution">
    <text evidence="2">The sequence shown here is derived from an EMBL/GenBank/DDBJ whole genome shotgun (WGS) entry which is preliminary data.</text>
</comment>
<dbReference type="NCBIfam" id="TIGR01643">
    <property type="entry name" value="YD_repeat_2x"/>
    <property type="match status" value="2"/>
</dbReference>
<dbReference type="Gene3D" id="2.180.10.10">
    <property type="entry name" value="RHS repeat-associated core"/>
    <property type="match status" value="2"/>
</dbReference>
<dbReference type="InterPro" id="IPR050708">
    <property type="entry name" value="T6SS_VgrG/RHS"/>
</dbReference>
<dbReference type="InterPro" id="IPR006530">
    <property type="entry name" value="YD"/>
</dbReference>